<evidence type="ECO:0000256" key="3">
    <source>
        <dbReference type="ARBA" id="ARBA00023163"/>
    </source>
</evidence>
<evidence type="ECO:0000256" key="5">
    <source>
        <dbReference type="SAM" id="MobiDB-lite"/>
    </source>
</evidence>
<dbReference type="Proteomes" id="UP001632037">
    <property type="component" value="Unassembled WGS sequence"/>
</dbReference>
<reference evidence="9 10" key="1">
    <citation type="submission" date="2024-09" db="EMBL/GenBank/DDBJ databases">
        <title>Genome sequencing and assembly of Phytophthora oleae, isolate VK10A, causative agent of rot of olive drupes.</title>
        <authorList>
            <person name="Conti Taguali S."/>
            <person name="Riolo M."/>
            <person name="La Spada F."/>
            <person name="Cacciola S.O."/>
            <person name="Dionisio G."/>
        </authorList>
    </citation>
    <scope>NUCLEOTIDE SEQUENCE [LARGE SCALE GENOMIC DNA]</scope>
    <source>
        <strain evidence="9 10">VK10A</strain>
    </source>
</reference>
<protein>
    <recommendedName>
        <fullName evidence="11">Myb-like DNA-binding protein</fullName>
    </recommendedName>
</protein>
<evidence type="ECO:0000259" key="8">
    <source>
        <dbReference type="PROSITE" id="PS51294"/>
    </source>
</evidence>
<organism evidence="9 10">
    <name type="scientific">Phytophthora oleae</name>
    <dbReference type="NCBI Taxonomy" id="2107226"/>
    <lineage>
        <taxon>Eukaryota</taxon>
        <taxon>Sar</taxon>
        <taxon>Stramenopiles</taxon>
        <taxon>Oomycota</taxon>
        <taxon>Peronosporomycetes</taxon>
        <taxon>Peronosporales</taxon>
        <taxon>Peronosporaceae</taxon>
        <taxon>Phytophthora</taxon>
    </lineage>
</organism>
<evidence type="ECO:0000259" key="7">
    <source>
        <dbReference type="PROSITE" id="PS51293"/>
    </source>
</evidence>
<dbReference type="InterPro" id="IPR001005">
    <property type="entry name" value="SANT/Myb"/>
</dbReference>
<dbReference type="PROSITE" id="PS51293">
    <property type="entry name" value="SANT"/>
    <property type="match status" value="1"/>
</dbReference>
<comment type="caution">
    <text evidence="9">The sequence shown here is derived from an EMBL/GenBank/DDBJ whole genome shotgun (WGS) entry which is preliminary data.</text>
</comment>
<dbReference type="PANTHER" id="PTHR12802">
    <property type="entry name" value="SWI/SNF COMPLEX-RELATED"/>
    <property type="match status" value="1"/>
</dbReference>
<dbReference type="EMBL" id="JBIMZQ010000013">
    <property type="protein sequence ID" value="KAL3667673.1"/>
    <property type="molecule type" value="Genomic_DNA"/>
</dbReference>
<feature type="region of interest" description="Disordered" evidence="5">
    <location>
        <begin position="84"/>
        <end position="124"/>
    </location>
</feature>
<keyword evidence="1" id="KW-0805">Transcription regulation</keyword>
<dbReference type="PROSITE" id="PS50090">
    <property type="entry name" value="MYB_LIKE"/>
    <property type="match status" value="1"/>
</dbReference>
<dbReference type="InterPro" id="IPR017930">
    <property type="entry name" value="Myb_dom"/>
</dbReference>
<dbReference type="PROSITE" id="PS51294">
    <property type="entry name" value="HTH_MYB"/>
    <property type="match status" value="1"/>
</dbReference>
<dbReference type="Gene3D" id="1.10.10.60">
    <property type="entry name" value="Homeodomain-like"/>
    <property type="match status" value="1"/>
</dbReference>
<dbReference type="InterPro" id="IPR009057">
    <property type="entry name" value="Homeodomain-like_sf"/>
</dbReference>
<evidence type="ECO:0000256" key="1">
    <source>
        <dbReference type="ARBA" id="ARBA00023015"/>
    </source>
</evidence>
<evidence type="ECO:0000259" key="6">
    <source>
        <dbReference type="PROSITE" id="PS50090"/>
    </source>
</evidence>
<keyword evidence="2" id="KW-0238">DNA-binding</keyword>
<evidence type="ECO:0000313" key="9">
    <source>
        <dbReference type="EMBL" id="KAL3667673.1"/>
    </source>
</evidence>
<proteinExistence type="predicted"/>
<name>A0ABD3FLN9_9STRA</name>
<keyword evidence="3" id="KW-0804">Transcription</keyword>
<feature type="compositionally biased region" description="Basic and acidic residues" evidence="5">
    <location>
        <begin position="84"/>
        <end position="95"/>
    </location>
</feature>
<keyword evidence="4" id="KW-0539">Nucleus</keyword>
<dbReference type="GO" id="GO:0003677">
    <property type="term" value="F:DNA binding"/>
    <property type="evidence" value="ECO:0007669"/>
    <property type="project" value="UniProtKB-KW"/>
</dbReference>
<evidence type="ECO:0000256" key="2">
    <source>
        <dbReference type="ARBA" id="ARBA00023125"/>
    </source>
</evidence>
<dbReference type="NCBIfam" id="TIGR01557">
    <property type="entry name" value="myb_SHAQKYF"/>
    <property type="match status" value="1"/>
</dbReference>
<sequence>MAITARVKSQYFQQGKRLIRLAPNQNHSLHTKRAGTPWTPQEHDRFLEAFERYPSGPWKAIAAHIGTRTTRQTMTHAQKYREKIARRQKGKEAARKTQTAVDSEKLQHPPTQERSVSPAKKRKLQVEDTQSQLVELELDESVITLLETCEPLEMLPGLESVSPVADTCYTAAVRFGHAEWLNADSPFQQCIPL</sequence>
<gene>
    <name evidence="9" type="ORF">V7S43_007226</name>
</gene>
<dbReference type="SMART" id="SM00717">
    <property type="entry name" value="SANT"/>
    <property type="match status" value="1"/>
</dbReference>
<dbReference type="SUPFAM" id="SSF46689">
    <property type="entry name" value="Homeodomain-like"/>
    <property type="match status" value="1"/>
</dbReference>
<feature type="domain" description="HTH myb-type" evidence="8">
    <location>
        <begin position="30"/>
        <end position="85"/>
    </location>
</feature>
<evidence type="ECO:0008006" key="11">
    <source>
        <dbReference type="Google" id="ProtNLM"/>
    </source>
</evidence>
<dbReference type="CDD" id="cd00167">
    <property type="entry name" value="SANT"/>
    <property type="match status" value="1"/>
</dbReference>
<evidence type="ECO:0000313" key="10">
    <source>
        <dbReference type="Proteomes" id="UP001632037"/>
    </source>
</evidence>
<dbReference type="Pfam" id="PF00249">
    <property type="entry name" value="Myb_DNA-binding"/>
    <property type="match status" value="1"/>
</dbReference>
<dbReference type="InterPro" id="IPR017884">
    <property type="entry name" value="SANT_dom"/>
</dbReference>
<evidence type="ECO:0000256" key="4">
    <source>
        <dbReference type="ARBA" id="ARBA00023242"/>
    </source>
</evidence>
<dbReference type="AlphaFoldDB" id="A0ABD3FLN9"/>
<keyword evidence="10" id="KW-1185">Reference proteome</keyword>
<feature type="domain" description="Myb-like" evidence="6">
    <location>
        <begin position="30"/>
        <end position="81"/>
    </location>
</feature>
<accession>A0ABD3FLN9</accession>
<dbReference type="InterPro" id="IPR006447">
    <property type="entry name" value="Myb_dom_plants"/>
</dbReference>
<feature type="domain" description="SANT" evidence="7">
    <location>
        <begin position="33"/>
        <end position="85"/>
    </location>
</feature>
<dbReference type="PANTHER" id="PTHR12802:SF155">
    <property type="entry name" value="DEUBIQUITINASE MYSM1"/>
    <property type="match status" value="1"/>
</dbReference>